<evidence type="ECO:0000256" key="1">
    <source>
        <dbReference type="SAM" id="Coils"/>
    </source>
</evidence>
<feature type="coiled-coil region" evidence="1">
    <location>
        <begin position="548"/>
        <end position="596"/>
    </location>
</feature>
<dbReference type="PANTHER" id="PTHR45615">
    <property type="entry name" value="MYOSIN HEAVY CHAIN, NON-MUSCLE"/>
    <property type="match status" value="1"/>
</dbReference>
<organism evidence="3 4">
    <name type="scientific">Meripilus lineatus</name>
    <dbReference type="NCBI Taxonomy" id="2056292"/>
    <lineage>
        <taxon>Eukaryota</taxon>
        <taxon>Fungi</taxon>
        <taxon>Dikarya</taxon>
        <taxon>Basidiomycota</taxon>
        <taxon>Agaricomycotina</taxon>
        <taxon>Agaricomycetes</taxon>
        <taxon>Polyporales</taxon>
        <taxon>Meripilaceae</taxon>
        <taxon>Meripilus</taxon>
    </lineage>
</organism>
<feature type="coiled-coil region" evidence="1">
    <location>
        <begin position="80"/>
        <end position="114"/>
    </location>
</feature>
<sequence>MSEPMDITFLAKIRRLDFNAFKDRVEDTITSKSPPFQPSPVAPVTQEIYKDHFRLSEEKARAVADVAHYKSVITVFQSKIDEKDASIQSLNGTLTSLKDECKALNSQLHDTRSREWAALGLTQETQTRLSGVEGDLRNSNAKIASLEAYKEYLCKKHHTEMEDFRAAYRAEKDVSTRRKQAFVEANDKNIQLQNKLDANRDALEEEKAKVSRLSFEKRMADNKRAKVVTDLAVAVDELDGVKARLARETAERVRLQAELQVALDVVAQQKKLIEEKDGALLRMQDEMEAVKEKSASDYEELRTRFEVAEDQIAGMKGEMAALYTDLATASALVDSMTVEHGDKNVELQRLSQEADQHKGQIEVLRVDAAVKEKELGETRDELKGVEGQLERAHMDCANLNALLTEKDATIKATMERCKSVEGEFAAYREKAEKDAQDIIESLNQQIRVLQGEKDDTLTQLSSVRLELDDTKMQLVNANKHNLSLSDELLEQKDTLEDTKAELSKVQVFLNTASNDLREEKVSHRASISVAEVDKAELLKKVSERDEIIARLSKDKEVADQEIVQLTKNVEVSTKRLSVIEANCERMRTEFVTLEEKFRKCENVRSTPTRTTLPTPAPTPFPTPPPVVSSLPSTPTKTESKNPPTPVSNTRPRAPQIQSQFIRTLVLNQAKSNNNQSGTIPKENAITQPTTPSPTEDSLPSGESSSSVQPEESPVPSTPTPEAKTGRRRRRNRHFNRKRKNRQASEAGSSLD</sequence>
<evidence type="ECO:0000256" key="2">
    <source>
        <dbReference type="SAM" id="MobiDB-lite"/>
    </source>
</evidence>
<dbReference type="PANTHER" id="PTHR45615:SF80">
    <property type="entry name" value="GRIP DOMAIN-CONTAINING PROTEIN"/>
    <property type="match status" value="1"/>
</dbReference>
<keyword evidence="4" id="KW-1185">Reference proteome</keyword>
<gene>
    <name evidence="3" type="ORF">NLI96_g11709</name>
</gene>
<evidence type="ECO:0000313" key="3">
    <source>
        <dbReference type="EMBL" id="KAJ3475638.1"/>
    </source>
</evidence>
<feature type="compositionally biased region" description="Low complexity" evidence="2">
    <location>
        <begin position="694"/>
        <end position="714"/>
    </location>
</feature>
<accession>A0AAD5URA3</accession>
<evidence type="ECO:0000313" key="4">
    <source>
        <dbReference type="Proteomes" id="UP001212997"/>
    </source>
</evidence>
<keyword evidence="1" id="KW-0175">Coiled coil</keyword>
<reference evidence="3" key="1">
    <citation type="submission" date="2022-07" db="EMBL/GenBank/DDBJ databases">
        <title>Genome Sequence of Physisporinus lineatus.</title>
        <authorList>
            <person name="Buettner E."/>
        </authorList>
    </citation>
    <scope>NUCLEOTIDE SEQUENCE</scope>
    <source>
        <strain evidence="3">VT162</strain>
    </source>
</reference>
<name>A0AAD5URA3_9APHY</name>
<feature type="compositionally biased region" description="Low complexity" evidence="2">
    <location>
        <begin position="627"/>
        <end position="636"/>
    </location>
</feature>
<comment type="caution">
    <text evidence="3">The sequence shown here is derived from an EMBL/GenBank/DDBJ whole genome shotgun (WGS) entry which is preliminary data.</text>
</comment>
<feature type="coiled-coil region" evidence="1">
    <location>
        <begin position="238"/>
        <end position="318"/>
    </location>
</feature>
<feature type="compositionally biased region" description="Pro residues" evidence="2">
    <location>
        <begin position="614"/>
        <end position="626"/>
    </location>
</feature>
<feature type="region of interest" description="Disordered" evidence="2">
    <location>
        <begin position="601"/>
        <end position="653"/>
    </location>
</feature>
<dbReference type="Proteomes" id="UP001212997">
    <property type="component" value="Unassembled WGS sequence"/>
</dbReference>
<feature type="compositionally biased region" description="Basic residues" evidence="2">
    <location>
        <begin position="725"/>
        <end position="741"/>
    </location>
</feature>
<dbReference type="Gene3D" id="1.10.287.1490">
    <property type="match status" value="1"/>
</dbReference>
<feature type="region of interest" description="Disordered" evidence="2">
    <location>
        <begin position="671"/>
        <end position="751"/>
    </location>
</feature>
<protein>
    <submittedName>
        <fullName evidence="3">Uncharacterized protein</fullName>
    </submittedName>
</protein>
<dbReference type="EMBL" id="JANAWD010000824">
    <property type="protein sequence ID" value="KAJ3475638.1"/>
    <property type="molecule type" value="Genomic_DNA"/>
</dbReference>
<proteinExistence type="predicted"/>
<dbReference type="AlphaFoldDB" id="A0AAD5URA3"/>
<feature type="coiled-coil region" evidence="1">
    <location>
        <begin position="432"/>
        <end position="505"/>
    </location>
</feature>
<feature type="compositionally biased region" description="Polar residues" evidence="2">
    <location>
        <begin position="671"/>
        <end position="693"/>
    </location>
</feature>